<dbReference type="Gene3D" id="1.10.10.10">
    <property type="entry name" value="Winged helix-like DNA-binding domain superfamily/Winged helix DNA-binding domain"/>
    <property type="match status" value="1"/>
</dbReference>
<evidence type="ECO:0000313" key="5">
    <source>
        <dbReference type="EMBL" id="MCT4370937.1"/>
    </source>
</evidence>
<dbReference type="SMART" id="SM00345">
    <property type="entry name" value="HTH_GNTR"/>
    <property type="match status" value="1"/>
</dbReference>
<dbReference type="SUPFAM" id="SSF46785">
    <property type="entry name" value="Winged helix' DNA-binding domain"/>
    <property type="match status" value="1"/>
</dbReference>
<sequence length="275" mass="30104">MSESTAETSLAEQIAAQLRRDILRGKLPPDTAIKERDNAADLGVSRTPMREAIRILAQEGLVVLRPSRSPIVARPTVKEVHDQVVVLLALEKLSAQIACERATEEDLSRLAELNERIAEAYDQVDALDLFEMDMAFHRLIAESAHNEALAETHHAYLARLWRARFLSATMRRNRERVVSHHGAIMEALRARDPKAVDAALDQHLSNLAEDISAAIEAENADAERAGGVGGLTEFERAAVQSAPLLLWESTRPAGAHGRGFSCACVVPPRVCVGAF</sequence>
<dbReference type="RefSeq" id="WP_260348932.1">
    <property type="nucleotide sequence ID" value="NZ_NTHN02000018.1"/>
</dbReference>
<dbReference type="SUPFAM" id="SSF48008">
    <property type="entry name" value="GntR ligand-binding domain-like"/>
    <property type="match status" value="1"/>
</dbReference>
<accession>A0ABT2KKN6</accession>
<dbReference type="SMART" id="SM00895">
    <property type="entry name" value="FCD"/>
    <property type="match status" value="1"/>
</dbReference>
<keyword evidence="2" id="KW-0238">DNA-binding</keyword>
<dbReference type="PANTHER" id="PTHR43537:SF24">
    <property type="entry name" value="GLUCONATE OPERON TRANSCRIPTIONAL REPRESSOR"/>
    <property type="match status" value="1"/>
</dbReference>
<dbReference type="PANTHER" id="PTHR43537">
    <property type="entry name" value="TRANSCRIPTIONAL REGULATOR, GNTR FAMILY"/>
    <property type="match status" value="1"/>
</dbReference>
<comment type="caution">
    <text evidence="5">The sequence shown here is derived from an EMBL/GenBank/DDBJ whole genome shotgun (WGS) entry which is preliminary data.</text>
</comment>
<dbReference type="Gene3D" id="1.20.120.530">
    <property type="entry name" value="GntR ligand-binding domain-like"/>
    <property type="match status" value="1"/>
</dbReference>
<evidence type="ECO:0000256" key="3">
    <source>
        <dbReference type="ARBA" id="ARBA00023163"/>
    </source>
</evidence>
<proteinExistence type="predicted"/>
<dbReference type="InterPro" id="IPR011711">
    <property type="entry name" value="GntR_C"/>
</dbReference>
<dbReference type="InterPro" id="IPR036388">
    <property type="entry name" value="WH-like_DNA-bd_sf"/>
</dbReference>
<dbReference type="CDD" id="cd07377">
    <property type="entry name" value="WHTH_GntR"/>
    <property type="match status" value="1"/>
</dbReference>
<dbReference type="InterPro" id="IPR036390">
    <property type="entry name" value="WH_DNA-bd_sf"/>
</dbReference>
<organism evidence="5 6">
    <name type="scientific">Alloyangia mangrovi</name>
    <dbReference type="NCBI Taxonomy" id="1779329"/>
    <lineage>
        <taxon>Bacteria</taxon>
        <taxon>Pseudomonadati</taxon>
        <taxon>Pseudomonadota</taxon>
        <taxon>Alphaproteobacteria</taxon>
        <taxon>Rhodobacterales</taxon>
        <taxon>Roseobacteraceae</taxon>
        <taxon>Alloyangia</taxon>
    </lineage>
</organism>
<evidence type="ECO:0000259" key="4">
    <source>
        <dbReference type="PROSITE" id="PS50949"/>
    </source>
</evidence>
<protein>
    <submittedName>
        <fullName evidence="5">GntR family transcriptional regulator</fullName>
    </submittedName>
</protein>
<evidence type="ECO:0000256" key="1">
    <source>
        <dbReference type="ARBA" id="ARBA00023015"/>
    </source>
</evidence>
<dbReference type="InterPro" id="IPR008920">
    <property type="entry name" value="TF_FadR/GntR_C"/>
</dbReference>
<dbReference type="Pfam" id="PF00392">
    <property type="entry name" value="GntR"/>
    <property type="match status" value="1"/>
</dbReference>
<dbReference type="InterPro" id="IPR000524">
    <property type="entry name" value="Tscrpt_reg_HTH_GntR"/>
</dbReference>
<dbReference type="Proteomes" id="UP000217448">
    <property type="component" value="Unassembled WGS sequence"/>
</dbReference>
<evidence type="ECO:0000313" key="6">
    <source>
        <dbReference type="Proteomes" id="UP000217448"/>
    </source>
</evidence>
<keyword evidence="1" id="KW-0805">Transcription regulation</keyword>
<feature type="domain" description="HTH gntR-type" evidence="4">
    <location>
        <begin position="8"/>
        <end position="75"/>
    </location>
</feature>
<keyword evidence="3" id="KW-0804">Transcription</keyword>
<gene>
    <name evidence="5" type="ORF">CLG85_011650</name>
</gene>
<reference evidence="6" key="1">
    <citation type="submission" date="2023-07" db="EMBL/GenBank/DDBJ databases">
        <title>Yangia mangrovi SAOS 153D genome.</title>
        <authorList>
            <person name="Verma A."/>
            <person name="Pal Y."/>
            <person name="Sundharam S."/>
            <person name="Bisht B."/>
            <person name="Srinivasan K."/>
        </authorList>
    </citation>
    <scope>NUCLEOTIDE SEQUENCE [LARGE SCALE GENOMIC DNA]</scope>
    <source>
        <strain evidence="6">SAOS 153D</strain>
    </source>
</reference>
<evidence type="ECO:0000256" key="2">
    <source>
        <dbReference type="ARBA" id="ARBA00023125"/>
    </source>
</evidence>
<name>A0ABT2KKN6_9RHOB</name>
<keyword evidence="6" id="KW-1185">Reference proteome</keyword>
<dbReference type="PROSITE" id="PS50949">
    <property type="entry name" value="HTH_GNTR"/>
    <property type="match status" value="1"/>
</dbReference>
<dbReference type="PRINTS" id="PR00035">
    <property type="entry name" value="HTHGNTR"/>
</dbReference>
<dbReference type="Pfam" id="PF07729">
    <property type="entry name" value="FCD"/>
    <property type="match status" value="1"/>
</dbReference>
<dbReference type="EMBL" id="NTHN02000018">
    <property type="protein sequence ID" value="MCT4370937.1"/>
    <property type="molecule type" value="Genomic_DNA"/>
</dbReference>